<dbReference type="Proteomes" id="UP000663874">
    <property type="component" value="Unassembled WGS sequence"/>
</dbReference>
<dbReference type="EMBL" id="CAJOBE010060426">
    <property type="protein sequence ID" value="CAF4384608.1"/>
    <property type="molecule type" value="Genomic_DNA"/>
</dbReference>
<dbReference type="AlphaFoldDB" id="A0A820N9L0"/>
<reference evidence="1" key="1">
    <citation type="submission" date="2021-02" db="EMBL/GenBank/DDBJ databases">
        <authorList>
            <person name="Nowell W R."/>
        </authorList>
    </citation>
    <scope>NUCLEOTIDE SEQUENCE</scope>
</reference>
<gene>
    <name evidence="1" type="ORF">FNK824_LOCUS43420</name>
</gene>
<evidence type="ECO:0000313" key="1">
    <source>
        <dbReference type="EMBL" id="CAF4384608.1"/>
    </source>
</evidence>
<sequence length="50" mass="5959">DNYGKTILHICIERHCQNALESYLKWIKQDIRSYNMFIKGDRHGNTILHA</sequence>
<proteinExistence type="predicted"/>
<comment type="caution">
    <text evidence="1">The sequence shown here is derived from an EMBL/GenBank/DDBJ whole genome shotgun (WGS) entry which is preliminary data.</text>
</comment>
<protein>
    <submittedName>
        <fullName evidence="1">Uncharacterized protein</fullName>
    </submittedName>
</protein>
<evidence type="ECO:0000313" key="2">
    <source>
        <dbReference type="Proteomes" id="UP000663874"/>
    </source>
</evidence>
<accession>A0A820N9L0</accession>
<feature type="non-terminal residue" evidence="1">
    <location>
        <position position="50"/>
    </location>
</feature>
<name>A0A820N9L0_9BILA</name>
<organism evidence="1 2">
    <name type="scientific">Rotaria sordida</name>
    <dbReference type="NCBI Taxonomy" id="392033"/>
    <lineage>
        <taxon>Eukaryota</taxon>
        <taxon>Metazoa</taxon>
        <taxon>Spiralia</taxon>
        <taxon>Gnathifera</taxon>
        <taxon>Rotifera</taxon>
        <taxon>Eurotatoria</taxon>
        <taxon>Bdelloidea</taxon>
        <taxon>Philodinida</taxon>
        <taxon>Philodinidae</taxon>
        <taxon>Rotaria</taxon>
    </lineage>
</organism>
<feature type="non-terminal residue" evidence="1">
    <location>
        <position position="1"/>
    </location>
</feature>